<reference evidence="4" key="1">
    <citation type="journal article" date="2014" name="Proc. Natl. Acad. Sci. U.S.A.">
        <title>Extensive sampling of basidiomycete genomes demonstrates inadequacy of the white-rot/brown-rot paradigm for wood decay fungi.</title>
        <authorList>
            <person name="Riley R."/>
            <person name="Salamov A.A."/>
            <person name="Brown D.W."/>
            <person name="Nagy L.G."/>
            <person name="Floudas D."/>
            <person name="Held B.W."/>
            <person name="Levasseur A."/>
            <person name="Lombard V."/>
            <person name="Morin E."/>
            <person name="Otillar R."/>
            <person name="Lindquist E.A."/>
            <person name="Sun H."/>
            <person name="LaButti K.M."/>
            <person name="Schmutz J."/>
            <person name="Jabbour D."/>
            <person name="Luo H."/>
            <person name="Baker S.E."/>
            <person name="Pisabarro A.G."/>
            <person name="Walton J.D."/>
            <person name="Blanchette R.A."/>
            <person name="Henrissat B."/>
            <person name="Martin F."/>
            <person name="Cullen D."/>
            <person name="Hibbett D.S."/>
            <person name="Grigoriev I.V."/>
        </authorList>
    </citation>
    <scope>NUCLEOTIDE SEQUENCE [LARGE SCALE GENOMIC DNA]</scope>
    <source>
        <strain evidence="4">FD-172 SS1</strain>
    </source>
</reference>
<dbReference type="OrthoDB" id="4062651at2759"/>
<dbReference type="PROSITE" id="PS50011">
    <property type="entry name" value="PROTEIN_KINASE_DOM"/>
    <property type="match status" value="1"/>
</dbReference>
<sequence length="400" mass="44635">MDLRNIDLAGTVQKVDKRPVAQGGFSDIYLGTWTKSPQTEEIQVAIKVIVPQRSNEDTDRRIERRLNREISTWRNLDHPGIIKLYGISSDFGKFPALISPWYSNGNARAYLKANPNANRHNLLRGIVAAVQYLHELQPAVAHGDIKAANVLVKDDGEACLGDFGLSRFIQHVSTGLTTTVFSGTPRWMAPELLFSSSGDLAPVTKEGDVYALGCLALELTTDEWPWYSIHNNHEFMLKVYEGRTSPRPENEVAARELSDELWELITSCWSYKPSERPQATTIHNRLLSIIGVELPSGQEDASTGPSSPGEGATLSDLLGDDIVEAARTLRGTLRSTPPPLPSTETTRGSNSSQYPEDTYIADGIAKIHDDVFHLYHRRILPDVRRNVVPDIQRIMRQLRF</sequence>
<dbReference type="Gene3D" id="1.10.510.10">
    <property type="entry name" value="Transferase(Phosphotransferase) domain 1"/>
    <property type="match status" value="1"/>
</dbReference>
<dbReference type="STRING" id="930990.A0A067MBM3"/>
<dbReference type="Pfam" id="PF07714">
    <property type="entry name" value="PK_Tyr_Ser-Thr"/>
    <property type="match status" value="1"/>
</dbReference>
<dbReference type="PANTHER" id="PTHR44329:SF214">
    <property type="entry name" value="PROTEIN KINASE DOMAIN-CONTAINING PROTEIN"/>
    <property type="match status" value="1"/>
</dbReference>
<dbReference type="EMBL" id="KL198052">
    <property type="protein sequence ID" value="KDQ12095.1"/>
    <property type="molecule type" value="Genomic_DNA"/>
</dbReference>
<dbReference type="GO" id="GO:0004674">
    <property type="term" value="F:protein serine/threonine kinase activity"/>
    <property type="evidence" value="ECO:0007669"/>
    <property type="project" value="TreeGrafter"/>
</dbReference>
<proteinExistence type="predicted"/>
<gene>
    <name evidence="3" type="ORF">BOTBODRAFT_424185</name>
</gene>
<feature type="region of interest" description="Disordered" evidence="1">
    <location>
        <begin position="296"/>
        <end position="315"/>
    </location>
</feature>
<keyword evidence="4" id="KW-1185">Reference proteome</keyword>
<feature type="domain" description="Protein kinase" evidence="2">
    <location>
        <begin position="14"/>
        <end position="286"/>
    </location>
</feature>
<organism evidence="3 4">
    <name type="scientific">Botryobasidium botryosum (strain FD-172 SS1)</name>
    <dbReference type="NCBI Taxonomy" id="930990"/>
    <lineage>
        <taxon>Eukaryota</taxon>
        <taxon>Fungi</taxon>
        <taxon>Dikarya</taxon>
        <taxon>Basidiomycota</taxon>
        <taxon>Agaricomycotina</taxon>
        <taxon>Agaricomycetes</taxon>
        <taxon>Cantharellales</taxon>
        <taxon>Botryobasidiaceae</taxon>
        <taxon>Botryobasidium</taxon>
    </lineage>
</organism>
<evidence type="ECO:0000256" key="1">
    <source>
        <dbReference type="SAM" id="MobiDB-lite"/>
    </source>
</evidence>
<dbReference type="Proteomes" id="UP000027195">
    <property type="component" value="Unassembled WGS sequence"/>
</dbReference>
<evidence type="ECO:0000313" key="4">
    <source>
        <dbReference type="Proteomes" id="UP000027195"/>
    </source>
</evidence>
<dbReference type="InterPro" id="IPR000719">
    <property type="entry name" value="Prot_kinase_dom"/>
</dbReference>
<dbReference type="GO" id="GO:0005524">
    <property type="term" value="F:ATP binding"/>
    <property type="evidence" value="ECO:0007669"/>
    <property type="project" value="InterPro"/>
</dbReference>
<dbReference type="PROSITE" id="PS00108">
    <property type="entry name" value="PROTEIN_KINASE_ST"/>
    <property type="match status" value="1"/>
</dbReference>
<evidence type="ECO:0000259" key="2">
    <source>
        <dbReference type="PROSITE" id="PS50011"/>
    </source>
</evidence>
<dbReference type="InterPro" id="IPR011009">
    <property type="entry name" value="Kinase-like_dom_sf"/>
</dbReference>
<dbReference type="InterPro" id="IPR051681">
    <property type="entry name" value="Ser/Thr_Kinases-Pseudokinases"/>
</dbReference>
<dbReference type="InParanoid" id="A0A067MBM3"/>
<dbReference type="InterPro" id="IPR001245">
    <property type="entry name" value="Ser-Thr/Tyr_kinase_cat_dom"/>
</dbReference>
<dbReference type="InterPro" id="IPR008271">
    <property type="entry name" value="Ser/Thr_kinase_AS"/>
</dbReference>
<protein>
    <recommendedName>
        <fullName evidence="2">Protein kinase domain-containing protein</fullName>
    </recommendedName>
</protein>
<dbReference type="SMART" id="SM00220">
    <property type="entry name" value="S_TKc"/>
    <property type="match status" value="1"/>
</dbReference>
<dbReference type="HOGENOM" id="CLU_566173_0_0_1"/>
<dbReference type="AlphaFoldDB" id="A0A067MBM3"/>
<dbReference type="SUPFAM" id="SSF56112">
    <property type="entry name" value="Protein kinase-like (PK-like)"/>
    <property type="match status" value="1"/>
</dbReference>
<dbReference type="PANTHER" id="PTHR44329">
    <property type="entry name" value="SERINE/THREONINE-PROTEIN KINASE TNNI3K-RELATED"/>
    <property type="match status" value="1"/>
</dbReference>
<accession>A0A067MBM3</accession>
<evidence type="ECO:0000313" key="3">
    <source>
        <dbReference type="EMBL" id="KDQ12095.1"/>
    </source>
</evidence>
<feature type="region of interest" description="Disordered" evidence="1">
    <location>
        <begin position="329"/>
        <end position="356"/>
    </location>
</feature>
<name>A0A067MBM3_BOTB1</name>